<proteinExistence type="predicted"/>
<feature type="region of interest" description="Disordered" evidence="1">
    <location>
        <begin position="77"/>
        <end position="102"/>
    </location>
</feature>
<dbReference type="PANTHER" id="PTHR33408:SF4">
    <property type="entry name" value="TRANSPOSASE DDE DOMAIN-CONTAINING PROTEIN"/>
    <property type="match status" value="1"/>
</dbReference>
<dbReference type="Pfam" id="PF01609">
    <property type="entry name" value="DDE_Tnp_1"/>
    <property type="match status" value="1"/>
</dbReference>
<dbReference type="GO" id="GO:0003677">
    <property type="term" value="F:DNA binding"/>
    <property type="evidence" value="ECO:0007669"/>
    <property type="project" value="InterPro"/>
</dbReference>
<evidence type="ECO:0000313" key="3">
    <source>
        <dbReference type="EMBL" id="SFQ31434.1"/>
    </source>
</evidence>
<dbReference type="Proteomes" id="UP000243084">
    <property type="component" value="Unassembled WGS sequence"/>
</dbReference>
<protein>
    <submittedName>
        <fullName evidence="3">Transposase DDE domain-containing protein</fullName>
    </submittedName>
</protein>
<evidence type="ECO:0000313" key="4">
    <source>
        <dbReference type="Proteomes" id="UP000243084"/>
    </source>
</evidence>
<sequence length="321" mass="35499">MNHHTLSDFRVGQGAFLDRLLTVNVASLLATGTVTMKQVAQDGMRVRAHAGAASFRRKERLQQFHAQARQQVEALKREVRDDPAATERRQQAARERAAREREERIAKALAQLPKVEKIKQAQGKPASSARASTTDAEASVMKMPDGGFRPAYNVQLATDTASQVILGVDVVTRGSDLGQLAPMVEQLDERYARRPQEMLVDGGFAKHDDIERLAPTTTVYAPLPKPKDAERDPHAALPDDSETIAAWRKRMGTDEAKEIYKERAATAECVNAIARNRGLQRFNVCGLDKVKSVLLWYALAHNLMRMLELAPGVLLGMPAMT</sequence>
<reference evidence="4" key="1">
    <citation type="submission" date="2016-10" db="EMBL/GenBank/DDBJ databases">
        <authorList>
            <person name="Varghese N."/>
            <person name="Submissions S."/>
        </authorList>
    </citation>
    <scope>NUCLEOTIDE SEQUENCE [LARGE SCALE GENOMIC DNA]</scope>
    <source>
        <strain evidence="4">JCM 18195</strain>
    </source>
</reference>
<feature type="region of interest" description="Disordered" evidence="1">
    <location>
        <begin position="117"/>
        <end position="137"/>
    </location>
</feature>
<dbReference type="EMBL" id="FOXM01000016">
    <property type="protein sequence ID" value="SFQ31434.1"/>
    <property type="molecule type" value="Genomic_DNA"/>
</dbReference>
<keyword evidence="4" id="KW-1185">Reference proteome</keyword>
<organism evidence="3 4">
    <name type="scientific">Geopseudomonas sagittaria</name>
    <dbReference type="NCBI Taxonomy" id="1135990"/>
    <lineage>
        <taxon>Bacteria</taxon>
        <taxon>Pseudomonadati</taxon>
        <taxon>Pseudomonadota</taxon>
        <taxon>Gammaproteobacteria</taxon>
        <taxon>Pseudomonadales</taxon>
        <taxon>Pseudomonadaceae</taxon>
        <taxon>Geopseudomonas</taxon>
    </lineage>
</organism>
<evidence type="ECO:0000256" key="1">
    <source>
        <dbReference type="SAM" id="MobiDB-lite"/>
    </source>
</evidence>
<accession>A0A1I5XHL1</accession>
<dbReference type="AlphaFoldDB" id="A0A1I5XHL1"/>
<feature type="domain" description="Transposase IS4-like" evidence="2">
    <location>
        <begin position="142"/>
        <end position="303"/>
    </location>
</feature>
<dbReference type="InterPro" id="IPR002559">
    <property type="entry name" value="Transposase_11"/>
</dbReference>
<evidence type="ECO:0000259" key="2">
    <source>
        <dbReference type="Pfam" id="PF01609"/>
    </source>
</evidence>
<dbReference type="PANTHER" id="PTHR33408">
    <property type="entry name" value="TRANSPOSASE"/>
    <property type="match status" value="1"/>
</dbReference>
<name>A0A1I5XHL1_9GAMM</name>
<dbReference type="GO" id="GO:0006313">
    <property type="term" value="P:DNA transposition"/>
    <property type="evidence" value="ECO:0007669"/>
    <property type="project" value="InterPro"/>
</dbReference>
<gene>
    <name evidence="3" type="ORF">SAMN05216229_11674</name>
</gene>
<dbReference type="GO" id="GO:0004803">
    <property type="term" value="F:transposase activity"/>
    <property type="evidence" value="ECO:0007669"/>
    <property type="project" value="InterPro"/>
</dbReference>